<reference evidence="4" key="1">
    <citation type="submission" date="2025-08" db="UniProtKB">
        <authorList>
            <consortium name="RefSeq"/>
        </authorList>
    </citation>
    <scope>IDENTIFICATION</scope>
</reference>
<dbReference type="KEGG" id="nnu:104598412"/>
<dbReference type="FunFam" id="2.60.40.420:FF:000003">
    <property type="entry name" value="Blue copper"/>
    <property type="match status" value="1"/>
</dbReference>
<dbReference type="PROSITE" id="PS51485">
    <property type="entry name" value="PHYTOCYANIN"/>
    <property type="match status" value="1"/>
</dbReference>
<dbReference type="Proteomes" id="UP000189703">
    <property type="component" value="Unplaced"/>
</dbReference>
<evidence type="ECO:0000313" key="3">
    <source>
        <dbReference type="Proteomes" id="UP000189703"/>
    </source>
</evidence>
<dbReference type="eggNOG" id="ENOG502S1ER">
    <property type="taxonomic scope" value="Eukaryota"/>
</dbReference>
<accession>A0A1U8A9P6</accession>
<gene>
    <name evidence="4" type="primary">LOC104598412</name>
</gene>
<dbReference type="AlphaFoldDB" id="A0A1U8A9P6"/>
<dbReference type="OrthoDB" id="686200at2759"/>
<evidence type="ECO:0000313" key="4">
    <source>
        <dbReference type="RefSeq" id="XP_010258754.1"/>
    </source>
</evidence>
<protein>
    <submittedName>
        <fullName evidence="4">Uclacyanin-2-like</fullName>
    </submittedName>
</protein>
<dbReference type="STRING" id="4432.A0A1U8A9P6"/>
<dbReference type="SUPFAM" id="SSF49503">
    <property type="entry name" value="Cupredoxins"/>
    <property type="match status" value="1"/>
</dbReference>
<dbReference type="Pfam" id="PF02298">
    <property type="entry name" value="Cu_bind_like"/>
    <property type="match status" value="1"/>
</dbReference>
<dbReference type="OMA" id="DYVTWAA"/>
<evidence type="ECO:0000256" key="2">
    <source>
        <dbReference type="ARBA" id="ARBA00023180"/>
    </source>
</evidence>
<keyword evidence="2" id="KW-0325">Glycoprotein</keyword>
<dbReference type="GO" id="GO:0009055">
    <property type="term" value="F:electron transfer activity"/>
    <property type="evidence" value="ECO:0007669"/>
    <property type="project" value="InterPro"/>
</dbReference>
<keyword evidence="3" id="KW-1185">Reference proteome</keyword>
<dbReference type="InterPro" id="IPR039391">
    <property type="entry name" value="Phytocyanin-like"/>
</dbReference>
<dbReference type="GO" id="GO:0005886">
    <property type="term" value="C:plasma membrane"/>
    <property type="evidence" value="ECO:0000318"/>
    <property type="project" value="GO_Central"/>
</dbReference>
<dbReference type="Gene3D" id="2.60.40.420">
    <property type="entry name" value="Cupredoxins - blue copper proteins"/>
    <property type="match status" value="1"/>
</dbReference>
<dbReference type="FunCoup" id="A0A1U8A9P6">
    <property type="interactions" value="12"/>
</dbReference>
<dbReference type="PANTHER" id="PTHR33021">
    <property type="entry name" value="BLUE COPPER PROTEIN"/>
    <property type="match status" value="1"/>
</dbReference>
<dbReference type="RefSeq" id="XP_010258754.1">
    <property type="nucleotide sequence ID" value="XM_010260452.2"/>
</dbReference>
<dbReference type="CDD" id="cd04216">
    <property type="entry name" value="Phytocyanin"/>
    <property type="match status" value="1"/>
</dbReference>
<proteinExistence type="predicted"/>
<dbReference type="InterPro" id="IPR003245">
    <property type="entry name" value="Phytocyanin_dom"/>
</dbReference>
<keyword evidence="1" id="KW-0479">Metal-binding</keyword>
<dbReference type="PANTHER" id="PTHR33021:SF350">
    <property type="entry name" value="UCLACYANIN-2"/>
    <property type="match status" value="1"/>
</dbReference>
<sequence length="155" mass="16338">MAVPTALLLLLLAVAPVVYATNYNVEWSQGVDYVKWASGKTFFVGDTLVFSYGGLHSLAEVSKSDYDSCNIGNYIRLSSNGNDVVKLSQPGQRYFLCPTSNHCDEGMKLAITVSSANTPTGDTPTTPSTDAAASNLYNANALVLGASAVFAVLMG</sequence>
<organism evidence="3 4">
    <name type="scientific">Nelumbo nucifera</name>
    <name type="common">Sacred lotus</name>
    <dbReference type="NCBI Taxonomy" id="4432"/>
    <lineage>
        <taxon>Eukaryota</taxon>
        <taxon>Viridiplantae</taxon>
        <taxon>Streptophyta</taxon>
        <taxon>Embryophyta</taxon>
        <taxon>Tracheophyta</taxon>
        <taxon>Spermatophyta</taxon>
        <taxon>Magnoliopsida</taxon>
        <taxon>Proteales</taxon>
        <taxon>Nelumbonaceae</taxon>
        <taxon>Nelumbo</taxon>
    </lineage>
</organism>
<name>A0A1U8A9P6_NELNU</name>
<evidence type="ECO:0000256" key="1">
    <source>
        <dbReference type="ARBA" id="ARBA00022723"/>
    </source>
</evidence>
<dbReference type="GeneID" id="104598412"/>
<dbReference type="InterPro" id="IPR008972">
    <property type="entry name" value="Cupredoxin"/>
</dbReference>
<dbReference type="GO" id="GO:0046872">
    <property type="term" value="F:metal ion binding"/>
    <property type="evidence" value="ECO:0007669"/>
    <property type="project" value="UniProtKB-KW"/>
</dbReference>